<dbReference type="AlphaFoldDB" id="A0A090MHS4"/>
<reference evidence="1" key="1">
    <citation type="submission" date="2013-05" db="EMBL/GenBank/DDBJ databases">
        <title>Draft genome sequences of six wheat associated Fusarium spp. isolates.</title>
        <authorList>
            <person name="Moolhuijzen P.M."/>
            <person name="Manners J.M."/>
            <person name="Wilcox S."/>
            <person name="Bellgard M.I."/>
            <person name="Gardiner D.M."/>
        </authorList>
    </citation>
    <scope>NUCLEOTIDE SEQUENCE</scope>
    <source>
        <strain evidence="1">CS3069</strain>
    </source>
</reference>
<proteinExistence type="predicted"/>
<sequence>MKAPTDLLFTDPEGTELFGGFLALKEAYTARTPPHIWETATGGITIFFQTGDKMFGALPYNTWRSITVDLSTKLGVSKSGEEEKVMAASKLRAAGSIKISTEACFWADPETVLSLSFSPTKLDKSTISEQWKGLPCDLHDACSIINGQYVLEQMPELRVLSCSAVVTKINTAIMTFYNVTVTTPLTKTISAGTCLKIGEAYVQTTTLTAVNSTVLQVTSPYCFGSSLCDKYNH</sequence>
<organism evidence="1">
    <name type="scientific">Fusarium clavum</name>
    <dbReference type="NCBI Taxonomy" id="2594811"/>
    <lineage>
        <taxon>Eukaryota</taxon>
        <taxon>Fungi</taxon>
        <taxon>Dikarya</taxon>
        <taxon>Ascomycota</taxon>
        <taxon>Pezizomycotina</taxon>
        <taxon>Sordariomycetes</taxon>
        <taxon>Hypocreomycetidae</taxon>
        <taxon>Hypocreales</taxon>
        <taxon>Nectriaceae</taxon>
        <taxon>Fusarium</taxon>
        <taxon>Fusarium incarnatum-equiseti species complex</taxon>
    </lineage>
</organism>
<protein>
    <submittedName>
        <fullName evidence="1">WGS project CBMI000000000 data, contig CS3069_c001345</fullName>
    </submittedName>
</protein>
<accession>A0A090MHS4</accession>
<gene>
    <name evidence="1" type="ORF">BN850_0056710</name>
</gene>
<evidence type="ECO:0000313" key="1">
    <source>
        <dbReference type="EMBL" id="CEG04512.1"/>
    </source>
</evidence>
<dbReference type="EMBL" id="CBMI010001343">
    <property type="protein sequence ID" value="CEG04512.1"/>
    <property type="molecule type" value="Genomic_DNA"/>
</dbReference>
<comment type="caution">
    <text evidence="1">The sequence shown here is derived from an EMBL/GenBank/DDBJ whole genome shotgun (WGS) entry which is preliminary data.</text>
</comment>
<name>A0A090MHS4_9HYPO</name>